<dbReference type="GO" id="GO:0005524">
    <property type="term" value="F:ATP binding"/>
    <property type="evidence" value="ECO:0007669"/>
    <property type="project" value="UniProtKB-UniRule"/>
</dbReference>
<keyword evidence="9 10" id="KW-0742">SOS response</keyword>
<evidence type="ECO:0000256" key="5">
    <source>
        <dbReference type="ARBA" id="ARBA00022705"/>
    </source>
</evidence>
<dbReference type="EMBL" id="PGGC01000007">
    <property type="protein sequence ID" value="PJG60524.1"/>
    <property type="molecule type" value="Genomic_DNA"/>
</dbReference>
<evidence type="ECO:0000256" key="3">
    <source>
        <dbReference type="ARBA" id="ARBA00020170"/>
    </source>
</evidence>
<keyword evidence="9 10" id="KW-0234">DNA repair</keyword>
<comment type="similarity">
    <text evidence="2 9 10">Belongs to the RecF family.</text>
</comment>
<dbReference type="InterPro" id="IPR003395">
    <property type="entry name" value="RecF/RecN/SMC_N"/>
</dbReference>
<accession>A0A2H9U926</accession>
<keyword evidence="8 9" id="KW-0238">DNA-binding</keyword>
<keyword evidence="5 9" id="KW-0235">DNA replication</keyword>
<evidence type="ECO:0000259" key="11">
    <source>
        <dbReference type="Pfam" id="PF02463"/>
    </source>
</evidence>
<dbReference type="InterPro" id="IPR001238">
    <property type="entry name" value="DNA-binding_RecF"/>
</dbReference>
<feature type="domain" description="RecF/RecN/SMC N-terminal" evidence="11">
    <location>
        <begin position="3"/>
        <end position="343"/>
    </location>
</feature>
<dbReference type="Gene3D" id="3.40.50.300">
    <property type="entry name" value="P-loop containing nucleotide triphosphate hydrolases"/>
    <property type="match status" value="1"/>
</dbReference>
<reference evidence="12 13" key="1">
    <citation type="submission" date="2017-11" db="EMBL/GenBank/DDBJ databases">
        <title>Draft genome sequence of environmental isolate Aeromonas cavernicola sp. nov. MDC 2508.</title>
        <authorList>
            <person name="Colston S.M."/>
            <person name="Navarro A."/>
            <person name="Martinez-Murcia A.J."/>
            <person name="Graf J."/>
        </authorList>
    </citation>
    <scope>NUCLEOTIDE SEQUENCE [LARGE SCALE GENOMIC DNA]</scope>
    <source>
        <strain evidence="12 13">MDC 2508</strain>
    </source>
</reference>
<dbReference type="GO" id="GO:0009432">
    <property type="term" value="P:SOS response"/>
    <property type="evidence" value="ECO:0007669"/>
    <property type="project" value="UniProtKB-UniRule"/>
</dbReference>
<dbReference type="SUPFAM" id="SSF52540">
    <property type="entry name" value="P-loop containing nucleoside triphosphate hydrolases"/>
    <property type="match status" value="1"/>
</dbReference>
<comment type="subcellular location">
    <subcellularLocation>
        <location evidence="1 9 10">Cytoplasm</location>
    </subcellularLocation>
</comment>
<evidence type="ECO:0000256" key="9">
    <source>
        <dbReference type="HAMAP-Rule" id="MF_00365"/>
    </source>
</evidence>
<dbReference type="InterPro" id="IPR042174">
    <property type="entry name" value="RecF_2"/>
</dbReference>
<dbReference type="InterPro" id="IPR018078">
    <property type="entry name" value="DNA-binding_RecF_CS"/>
</dbReference>
<dbReference type="RefSeq" id="WP_100292527.1">
    <property type="nucleotide sequence ID" value="NZ_PGGC01000007.1"/>
</dbReference>
<dbReference type="Pfam" id="PF02463">
    <property type="entry name" value="SMC_N"/>
    <property type="match status" value="1"/>
</dbReference>
<dbReference type="PANTHER" id="PTHR32182:SF0">
    <property type="entry name" value="DNA REPLICATION AND REPAIR PROTEIN RECF"/>
    <property type="match status" value="1"/>
</dbReference>
<dbReference type="NCBIfam" id="TIGR00611">
    <property type="entry name" value="recf"/>
    <property type="match status" value="1"/>
</dbReference>
<evidence type="ECO:0000256" key="8">
    <source>
        <dbReference type="ARBA" id="ARBA00023125"/>
    </source>
</evidence>
<evidence type="ECO:0000313" key="12">
    <source>
        <dbReference type="EMBL" id="PJG60524.1"/>
    </source>
</evidence>
<dbReference type="PROSITE" id="PS00618">
    <property type="entry name" value="RECF_2"/>
    <property type="match status" value="1"/>
</dbReference>
<keyword evidence="4 9" id="KW-0963">Cytoplasm</keyword>
<evidence type="ECO:0000256" key="10">
    <source>
        <dbReference type="RuleBase" id="RU000578"/>
    </source>
</evidence>
<keyword evidence="6 9" id="KW-0547">Nucleotide-binding</keyword>
<dbReference type="PROSITE" id="PS00617">
    <property type="entry name" value="RECF_1"/>
    <property type="match status" value="1"/>
</dbReference>
<dbReference type="InterPro" id="IPR027417">
    <property type="entry name" value="P-loop_NTPase"/>
</dbReference>
<comment type="function">
    <text evidence="9 10">The RecF protein is involved in DNA metabolism; it is required for DNA replication and normal SOS inducibility. RecF binds preferentially to single-stranded, linear DNA. It also seems to bind ATP.</text>
</comment>
<dbReference type="GO" id="GO:0003697">
    <property type="term" value="F:single-stranded DNA binding"/>
    <property type="evidence" value="ECO:0007669"/>
    <property type="project" value="UniProtKB-UniRule"/>
</dbReference>
<keyword evidence="7 9" id="KW-0067">ATP-binding</keyword>
<dbReference type="AlphaFoldDB" id="A0A2H9U926"/>
<keyword evidence="13" id="KW-1185">Reference proteome</keyword>
<keyword evidence="9 10" id="KW-0227">DNA damage</keyword>
<feature type="binding site" evidence="9">
    <location>
        <begin position="30"/>
        <end position="37"/>
    </location>
    <ligand>
        <name>ATP</name>
        <dbReference type="ChEBI" id="CHEBI:30616"/>
    </ligand>
</feature>
<dbReference type="PANTHER" id="PTHR32182">
    <property type="entry name" value="DNA REPLICATION AND REPAIR PROTEIN RECF"/>
    <property type="match status" value="1"/>
</dbReference>
<protein>
    <recommendedName>
        <fullName evidence="3 9">DNA replication and repair protein RecF</fullName>
    </recommendedName>
</protein>
<dbReference type="GO" id="GO:0006302">
    <property type="term" value="P:double-strand break repair"/>
    <property type="evidence" value="ECO:0007669"/>
    <property type="project" value="TreeGrafter"/>
</dbReference>
<evidence type="ECO:0000256" key="7">
    <source>
        <dbReference type="ARBA" id="ARBA00022840"/>
    </source>
</evidence>
<evidence type="ECO:0000256" key="2">
    <source>
        <dbReference type="ARBA" id="ARBA00008016"/>
    </source>
</evidence>
<dbReference type="GO" id="GO:0000731">
    <property type="term" value="P:DNA synthesis involved in DNA repair"/>
    <property type="evidence" value="ECO:0007669"/>
    <property type="project" value="TreeGrafter"/>
</dbReference>
<dbReference type="Gene3D" id="1.20.1050.90">
    <property type="entry name" value="RecF/RecN/SMC, N-terminal domain"/>
    <property type="match status" value="1"/>
</dbReference>
<name>A0A2H9U926_9GAMM</name>
<evidence type="ECO:0000256" key="4">
    <source>
        <dbReference type="ARBA" id="ARBA00022490"/>
    </source>
</evidence>
<dbReference type="PROSITE" id="PS51257">
    <property type="entry name" value="PROKAR_LIPOPROTEIN"/>
    <property type="match status" value="1"/>
</dbReference>
<gene>
    <name evidence="9" type="primary">recF</name>
    <name evidence="12" type="ORF">CUC53_01475</name>
</gene>
<dbReference type="GO" id="GO:0005737">
    <property type="term" value="C:cytoplasm"/>
    <property type="evidence" value="ECO:0007669"/>
    <property type="project" value="UniProtKB-SubCell"/>
</dbReference>
<dbReference type="Proteomes" id="UP000235861">
    <property type="component" value="Unassembled WGS sequence"/>
</dbReference>
<dbReference type="OrthoDB" id="9803889at2"/>
<dbReference type="HAMAP" id="MF_00365">
    <property type="entry name" value="RecF"/>
    <property type="match status" value="1"/>
</dbReference>
<evidence type="ECO:0000256" key="1">
    <source>
        <dbReference type="ARBA" id="ARBA00004496"/>
    </source>
</evidence>
<evidence type="ECO:0000256" key="6">
    <source>
        <dbReference type="ARBA" id="ARBA00022741"/>
    </source>
</evidence>
<evidence type="ECO:0000313" key="13">
    <source>
        <dbReference type="Proteomes" id="UP000235861"/>
    </source>
</evidence>
<comment type="caution">
    <text evidence="12">The sequence shown here is derived from an EMBL/GenBank/DDBJ whole genome shotgun (WGS) entry which is preliminary data.</text>
</comment>
<proteinExistence type="inferred from homology"/>
<organism evidence="12 13">
    <name type="scientific">Aeromonas cavernicola</name>
    <dbReference type="NCBI Taxonomy" id="1006623"/>
    <lineage>
        <taxon>Bacteria</taxon>
        <taxon>Pseudomonadati</taxon>
        <taxon>Pseudomonadota</taxon>
        <taxon>Gammaproteobacteria</taxon>
        <taxon>Aeromonadales</taxon>
        <taxon>Aeromonadaceae</taxon>
        <taxon>Aeromonas</taxon>
    </lineage>
</organism>
<sequence length="367" mass="41185">MSLAKLQLHDFRNIQHASLTLSPSLNILVGCNGSGKTSVLEAIHYLGLGRSFRTHLTGRVIRQGERAFTLFAQCELDGRQVPIGLAKDKSGETQLKIDGIQAQRLAELAELLPVQLIHPDGFNLLTGGPQARRAWLDWGVFHQQPAFFSLWGRVRRLLKQRNALLRQSSAYRQLAFWDQELVRLGSELAEFRAHYCQAITPLIKEMTADFLPEFEISLGFYRGWEKETPLSELLEAGFERDRALGYTGVGPQKADVRLKANGVPAQDMLSRGQLKLLVCAMRLAQGLYLNQHSSRGCIFLIDDFASELDVEKRHLLATRLKQCASQVFITAIDTGQLADMMDTHDGKLFLVEQGKISETQEKAESKL</sequence>
<dbReference type="GO" id="GO:0006260">
    <property type="term" value="P:DNA replication"/>
    <property type="evidence" value="ECO:0007669"/>
    <property type="project" value="UniProtKB-UniRule"/>
</dbReference>